<evidence type="ECO:0000313" key="11">
    <source>
        <dbReference type="Proteomes" id="UP000315783"/>
    </source>
</evidence>
<evidence type="ECO:0000256" key="6">
    <source>
        <dbReference type="ARBA" id="ARBA00022840"/>
    </source>
</evidence>
<evidence type="ECO:0000256" key="7">
    <source>
        <dbReference type="SAM" id="MobiDB-lite"/>
    </source>
</evidence>
<dbReference type="PANTHER" id="PTHR24345">
    <property type="entry name" value="SERINE/THREONINE-PROTEIN KINASE PLK"/>
    <property type="match status" value="1"/>
</dbReference>
<dbReference type="InterPro" id="IPR000253">
    <property type="entry name" value="FHA_dom"/>
</dbReference>
<dbReference type="EMBL" id="SPUK01000023">
    <property type="protein sequence ID" value="TQV90756.1"/>
    <property type="molecule type" value="Genomic_DNA"/>
</dbReference>
<dbReference type="SUPFAM" id="SSF49879">
    <property type="entry name" value="SMAD/FHA domain"/>
    <property type="match status" value="1"/>
</dbReference>
<dbReference type="SUPFAM" id="SSF56112">
    <property type="entry name" value="Protein kinase-like (PK-like)"/>
    <property type="match status" value="1"/>
</dbReference>
<feature type="domain" description="FHA" evidence="8">
    <location>
        <begin position="71"/>
        <end position="124"/>
    </location>
</feature>
<keyword evidence="4" id="KW-0547">Nucleotide-binding</keyword>
<dbReference type="GO" id="GO:0005524">
    <property type="term" value="F:ATP binding"/>
    <property type="evidence" value="ECO:0007669"/>
    <property type="project" value="UniProtKB-KW"/>
</dbReference>
<keyword evidence="6" id="KW-0067">ATP-binding</keyword>
<feature type="region of interest" description="Disordered" evidence="7">
    <location>
        <begin position="536"/>
        <end position="597"/>
    </location>
</feature>
<dbReference type="AlphaFoldDB" id="A0A545VL09"/>
<dbReference type="STRING" id="43265.A0A545VL09"/>
<dbReference type="SMART" id="SM00220">
    <property type="entry name" value="S_TKc"/>
    <property type="match status" value="1"/>
</dbReference>
<organism evidence="10 11">
    <name type="scientific">Cordyceps javanica</name>
    <dbReference type="NCBI Taxonomy" id="43265"/>
    <lineage>
        <taxon>Eukaryota</taxon>
        <taxon>Fungi</taxon>
        <taxon>Dikarya</taxon>
        <taxon>Ascomycota</taxon>
        <taxon>Pezizomycotina</taxon>
        <taxon>Sordariomycetes</taxon>
        <taxon>Hypocreomycetidae</taxon>
        <taxon>Hypocreales</taxon>
        <taxon>Cordycipitaceae</taxon>
        <taxon>Cordyceps</taxon>
    </lineage>
</organism>
<evidence type="ECO:0000259" key="9">
    <source>
        <dbReference type="PROSITE" id="PS50011"/>
    </source>
</evidence>
<proteinExistence type="inferred from homology"/>
<comment type="similarity">
    <text evidence="1">Belongs to the protein kinase superfamily. CAMK Ser/Thr protein kinase family. CHEK2 subfamily.</text>
</comment>
<feature type="domain" description="Protein kinase" evidence="9">
    <location>
        <begin position="81"/>
        <end position="321"/>
    </location>
</feature>
<evidence type="ECO:0000313" key="10">
    <source>
        <dbReference type="EMBL" id="TQV90756.1"/>
    </source>
</evidence>
<keyword evidence="2" id="KW-0723">Serine/threonine-protein kinase</keyword>
<accession>A0A545VL09</accession>
<dbReference type="InterPro" id="IPR036887">
    <property type="entry name" value="HTH_APSES_sf"/>
</dbReference>
<dbReference type="OrthoDB" id="4062651at2759"/>
<evidence type="ECO:0000256" key="1">
    <source>
        <dbReference type="ARBA" id="ARBA00005575"/>
    </source>
</evidence>
<dbReference type="PANTHER" id="PTHR24345:SF0">
    <property type="entry name" value="CELL CYCLE SERINE_THREONINE-PROTEIN KINASE CDC5_MSD2"/>
    <property type="match status" value="1"/>
</dbReference>
<dbReference type="GO" id="GO:0004674">
    <property type="term" value="F:protein serine/threonine kinase activity"/>
    <property type="evidence" value="ECO:0007669"/>
    <property type="project" value="UniProtKB-KW"/>
</dbReference>
<keyword evidence="11" id="KW-1185">Reference proteome</keyword>
<dbReference type="Proteomes" id="UP000315783">
    <property type="component" value="Unassembled WGS sequence"/>
</dbReference>
<reference evidence="10 11" key="1">
    <citation type="journal article" date="2019" name="Appl. Microbiol. Biotechnol.">
        <title>Genome sequence of Isaria javanica and comparative genome analysis insights into family S53 peptidase evolution in fungal entomopathogens.</title>
        <authorList>
            <person name="Lin R."/>
            <person name="Zhang X."/>
            <person name="Xin B."/>
            <person name="Zou M."/>
            <person name="Gao Y."/>
            <person name="Qin F."/>
            <person name="Hu Q."/>
            <person name="Xie B."/>
            <person name="Cheng X."/>
        </authorList>
    </citation>
    <scope>NUCLEOTIDE SEQUENCE [LARGE SCALE GENOMIC DNA]</scope>
    <source>
        <strain evidence="10 11">IJ1G</strain>
    </source>
</reference>
<evidence type="ECO:0000256" key="2">
    <source>
        <dbReference type="ARBA" id="ARBA00022527"/>
    </source>
</evidence>
<dbReference type="GO" id="GO:0003677">
    <property type="term" value="F:DNA binding"/>
    <property type="evidence" value="ECO:0007669"/>
    <property type="project" value="InterPro"/>
</dbReference>
<evidence type="ECO:0000256" key="5">
    <source>
        <dbReference type="ARBA" id="ARBA00022777"/>
    </source>
</evidence>
<dbReference type="CDD" id="cd00180">
    <property type="entry name" value="PKc"/>
    <property type="match status" value="1"/>
</dbReference>
<keyword evidence="5 10" id="KW-0418">Kinase</keyword>
<dbReference type="Gene3D" id="2.60.200.20">
    <property type="match status" value="1"/>
</dbReference>
<dbReference type="SUPFAM" id="SSF54616">
    <property type="entry name" value="DNA-binding domain of Mlu1-box binding protein MBP1"/>
    <property type="match status" value="1"/>
</dbReference>
<dbReference type="Gene3D" id="1.10.510.10">
    <property type="entry name" value="Transferase(Phosphotransferase) domain 1"/>
    <property type="match status" value="1"/>
</dbReference>
<evidence type="ECO:0000259" key="8">
    <source>
        <dbReference type="PROSITE" id="PS50006"/>
    </source>
</evidence>
<dbReference type="PROSITE" id="PS50006">
    <property type="entry name" value="FHA_DOMAIN"/>
    <property type="match status" value="1"/>
</dbReference>
<protein>
    <submittedName>
        <fullName evidence="10">Serine/threonine-protein kinase</fullName>
    </submittedName>
</protein>
<dbReference type="Pfam" id="PF00069">
    <property type="entry name" value="Pkinase"/>
    <property type="match status" value="1"/>
</dbReference>
<keyword evidence="3" id="KW-0808">Transferase</keyword>
<dbReference type="InterPro" id="IPR008984">
    <property type="entry name" value="SMAD_FHA_dom_sf"/>
</dbReference>
<name>A0A545VL09_9HYPO</name>
<dbReference type="GO" id="GO:0005634">
    <property type="term" value="C:nucleus"/>
    <property type="evidence" value="ECO:0007669"/>
    <property type="project" value="TreeGrafter"/>
</dbReference>
<dbReference type="InterPro" id="IPR011009">
    <property type="entry name" value="Kinase-like_dom_sf"/>
</dbReference>
<feature type="compositionally biased region" description="Polar residues" evidence="7">
    <location>
        <begin position="574"/>
        <end position="583"/>
    </location>
</feature>
<feature type="compositionally biased region" description="Polar residues" evidence="7">
    <location>
        <begin position="547"/>
        <end position="561"/>
    </location>
</feature>
<comment type="caution">
    <text evidence="10">The sequence shown here is derived from an EMBL/GenBank/DDBJ whole genome shotgun (WGS) entry which is preliminary data.</text>
</comment>
<dbReference type="PROSITE" id="PS50011">
    <property type="entry name" value="PROTEIN_KINASE_DOM"/>
    <property type="match status" value="1"/>
</dbReference>
<dbReference type="InterPro" id="IPR000719">
    <property type="entry name" value="Prot_kinase_dom"/>
</dbReference>
<evidence type="ECO:0000256" key="4">
    <source>
        <dbReference type="ARBA" id="ARBA00022741"/>
    </source>
</evidence>
<dbReference type="SMART" id="SM00240">
    <property type="entry name" value="FHA"/>
    <property type="match status" value="1"/>
</dbReference>
<sequence>MSWTIISVRAPAYMVEDSHNRPFQTREELPWIENDTAIDSEDGTPAPERPPPDVTLRITTRHFPKNPGLGFVFGRDRETCDILLPPVGRGISKRQFAITFRTDSGAVMLCNLSRHLTYIEDELGTRHLKDQKHIITFYAFNFCIGQQAQLIMEYAPLGSMTYQSKSRPFSYHEARDIFHQVLQALGHLHSRGTAHRDVKPDNILIMTREPMHAKLADFALASNDRQPMTVCGTERYTAPEMYRPPYTPMVDIWSVGVMVMELWFGLPDQRKTTEKSEWAEMLRTNRPKRAKPEIKELLDACLQLQPTERRSAEQCLKLAFFRMPLDAAGVTRAIDATYSASPTTVVHGPLERAPCHAIENYLPDTATYLTFGEGLPDTAPFRTEASQVRYPDPHQAQTRQCGNEEQWAHFPQPELAHQQPPQEWSFSNLVGWTPSGLDNLPVDGQGVEDTAPGQLEENDRRCLSQVQAETTQLVATGEHVNVNQGLHLSQPGLAHLQPLGEWSHFLPLATGNPLGLDRLPVDGQGVGDMPPHQLAAAGEYGNDDQGMHSSQIPEGWSSTYPPRSIRDRVDSDGQAVNDQNDANSGHGAVVRNENSLPQPVQEQYCPVSYQGTTYHFFEWRRQAITYTDTMVNLTQLLKAANSARVHDRRIRGIFRDTKQILNGGDGIRGTFIFHQQVAQVCHRLNIDMAGLPDFLMGAANNADDIIRFFNWREKQIAYFRGMVNVNHIVRAAGHPSSVFYRTRVQRLLENAVQLSGDRATAGTFIPYVKAIRLCTQLGITFDDLPAFISNS</sequence>
<gene>
    <name evidence="10" type="ORF">IF1G_10499</name>
</gene>
<evidence type="ECO:0000256" key="3">
    <source>
        <dbReference type="ARBA" id="ARBA00022679"/>
    </source>
</evidence>